<dbReference type="Proteomes" id="UP001060215">
    <property type="component" value="Chromosome 2"/>
</dbReference>
<proteinExistence type="predicted"/>
<protein>
    <submittedName>
        <fullName evidence="1">Transcription factor HBI1</fullName>
    </submittedName>
</protein>
<comment type="caution">
    <text evidence="1">The sequence shown here is derived from an EMBL/GenBank/DDBJ whole genome shotgun (WGS) entry which is preliminary data.</text>
</comment>
<organism evidence="1 2">
    <name type="scientific">Camellia lanceoleosa</name>
    <dbReference type="NCBI Taxonomy" id="1840588"/>
    <lineage>
        <taxon>Eukaryota</taxon>
        <taxon>Viridiplantae</taxon>
        <taxon>Streptophyta</taxon>
        <taxon>Embryophyta</taxon>
        <taxon>Tracheophyta</taxon>
        <taxon>Spermatophyta</taxon>
        <taxon>Magnoliopsida</taxon>
        <taxon>eudicotyledons</taxon>
        <taxon>Gunneridae</taxon>
        <taxon>Pentapetalae</taxon>
        <taxon>asterids</taxon>
        <taxon>Ericales</taxon>
        <taxon>Theaceae</taxon>
        <taxon>Camellia</taxon>
    </lineage>
</organism>
<reference evidence="1 2" key="1">
    <citation type="journal article" date="2022" name="Plant J.">
        <title>Chromosome-level genome of Camellia lanceoleosa provides a valuable resource for understanding genome evolution and self-incompatibility.</title>
        <authorList>
            <person name="Gong W."/>
            <person name="Xiao S."/>
            <person name="Wang L."/>
            <person name="Liao Z."/>
            <person name="Chang Y."/>
            <person name="Mo W."/>
            <person name="Hu G."/>
            <person name="Li W."/>
            <person name="Zhao G."/>
            <person name="Zhu H."/>
            <person name="Hu X."/>
            <person name="Ji K."/>
            <person name="Xiang X."/>
            <person name="Song Q."/>
            <person name="Yuan D."/>
            <person name="Jin S."/>
            <person name="Zhang L."/>
        </authorList>
    </citation>
    <scope>NUCLEOTIDE SEQUENCE [LARGE SCALE GENOMIC DNA]</scope>
    <source>
        <strain evidence="1">SQ_2022a</strain>
    </source>
</reference>
<keyword evidence="2" id="KW-1185">Reference proteome</keyword>
<sequence length="254" mass="28232">MGFFGLSFLSFSVSQLPSLSLSLSLLDMDHSFSLNSLADQKNGRLNLNKRKAELLVAEECKDKEIGRESEVAAAKRKRETSIDTDYIHDRAPRGQATDSHSLAERARREKINKKMKCLQDLVPGCSKATGKAGMLEEIINYVQSLQRQVEFLSMKLASLNPRIDFNIDSFFMKEFPAYVTSFPAAAAPSGMANLAYLQFIQAQQGPQAAQTTTSSSMPVPNVFLDSLSCFPQDQTQPISTWGTDLHTLRNAEFH</sequence>
<gene>
    <name evidence="1" type="ORF">LOK49_LG04G01135</name>
</gene>
<evidence type="ECO:0000313" key="2">
    <source>
        <dbReference type="Proteomes" id="UP001060215"/>
    </source>
</evidence>
<evidence type="ECO:0000313" key="1">
    <source>
        <dbReference type="EMBL" id="KAI8016984.1"/>
    </source>
</evidence>
<dbReference type="EMBL" id="CM045759">
    <property type="protein sequence ID" value="KAI8016984.1"/>
    <property type="molecule type" value="Genomic_DNA"/>
</dbReference>
<accession>A0ACC0HV95</accession>
<name>A0ACC0HV95_9ERIC</name>